<evidence type="ECO:0000259" key="8">
    <source>
        <dbReference type="PROSITE" id="PS50109"/>
    </source>
</evidence>
<dbReference type="SMART" id="SM00086">
    <property type="entry name" value="PAC"/>
    <property type="match status" value="1"/>
</dbReference>
<reference evidence="10 11" key="1">
    <citation type="journal article" date="2019" name="Int. J. Syst. Evol. Microbiol.">
        <title>The Global Catalogue of Microorganisms (GCM) 10K type strain sequencing project: providing services to taxonomists for standard genome sequencing and annotation.</title>
        <authorList>
            <consortium name="The Broad Institute Genomics Platform"/>
            <consortium name="The Broad Institute Genome Sequencing Center for Infectious Disease"/>
            <person name="Wu L."/>
            <person name="Ma J."/>
        </authorList>
    </citation>
    <scope>NUCLEOTIDE SEQUENCE [LARGE SCALE GENOMIC DNA]</scope>
    <source>
        <strain evidence="10 11">CGMCC 1.15824</strain>
    </source>
</reference>
<dbReference type="Gene3D" id="3.40.50.2300">
    <property type="match status" value="1"/>
</dbReference>
<keyword evidence="11" id="KW-1185">Reference proteome</keyword>
<dbReference type="InterPro" id="IPR035965">
    <property type="entry name" value="PAS-like_dom_sf"/>
</dbReference>
<dbReference type="RefSeq" id="WP_224828026.1">
    <property type="nucleotide sequence ID" value="NZ_JAIVEF010000003.1"/>
</dbReference>
<dbReference type="InterPro" id="IPR001610">
    <property type="entry name" value="PAC"/>
</dbReference>
<keyword evidence="3 7" id="KW-0597">Phosphoprotein</keyword>
<dbReference type="Gene3D" id="3.30.450.20">
    <property type="entry name" value="PAS domain"/>
    <property type="match status" value="1"/>
</dbReference>
<dbReference type="SUPFAM" id="SSF55781">
    <property type="entry name" value="GAF domain-like"/>
    <property type="match status" value="1"/>
</dbReference>
<dbReference type="AlphaFoldDB" id="A0ABD5QA44"/>
<dbReference type="InterPro" id="IPR001789">
    <property type="entry name" value="Sig_transdc_resp-reg_receiver"/>
</dbReference>
<evidence type="ECO:0000256" key="6">
    <source>
        <dbReference type="ARBA" id="ARBA00023012"/>
    </source>
</evidence>
<dbReference type="InterPro" id="IPR003594">
    <property type="entry name" value="HATPase_dom"/>
</dbReference>
<dbReference type="InterPro" id="IPR003018">
    <property type="entry name" value="GAF"/>
</dbReference>
<sequence length="662" mass="71329">MHQGIVAPASGAAATDPDSLRVLHVDDDASHRKLTRSFLEREGEGIVVETAPDAGAGSERLEEGGIDCIVSDYEMPGTDGLEFLECVREDHPEIPFVLFTGRGSEEIASEAISAGVTDYLQKGGPEQYRVLANRVTNAVERHRAHVALAESRRQFATFLDNFSGMVYRCSPEPPWNMSFVGGRVEELTGYPPEALERGEVAFGDDLIAEADAGDLAERVRSAVDTGESFEATYRIRTADGERRHVWEKGTPIVAEGEVVAIEGCLIDVTERQEREAKIRGLQTWMDDLIRAESRRGVAEVAVRAAEETLDLPLSGVHLREGEVLEPVAVTEGVRERLGTDSAYRRTDPDRTTDRVVWDVFERGESLVIDDVESGEVMDAAETPAASGIIHPLGDHGVFITSSPDPEAFDDTDEALVEILATTVRAALDRTDRGDFHRGSTPAIGTDGDRLEAFAGALGHDLRNPLGVAAGHLELAGEQGGEHVADAARAVERSREIVADALALARGGRVVEDFERVRIADLAARCWDSVETAGITLRVESEAVVLADRSRLSRVVENLFRNAVEHGSTGNRSQAPDDAAEHGASEVRVGDLAGGFYVEDDGPGVAPADRERVFEVGYSTAAEGTGFGLGIVREIVEAHGWSVRIGESEAGGARFSITDVPLR</sequence>
<dbReference type="Pfam" id="PF00072">
    <property type="entry name" value="Response_reg"/>
    <property type="match status" value="1"/>
</dbReference>
<evidence type="ECO:0000256" key="4">
    <source>
        <dbReference type="ARBA" id="ARBA00022679"/>
    </source>
</evidence>
<evidence type="ECO:0000256" key="5">
    <source>
        <dbReference type="ARBA" id="ARBA00022777"/>
    </source>
</evidence>
<dbReference type="Gene3D" id="3.30.450.40">
    <property type="match status" value="1"/>
</dbReference>
<feature type="modified residue" description="4-aspartylphosphate" evidence="7">
    <location>
        <position position="72"/>
    </location>
</feature>
<evidence type="ECO:0000313" key="11">
    <source>
        <dbReference type="Proteomes" id="UP001595925"/>
    </source>
</evidence>
<keyword evidence="4" id="KW-0808">Transferase</keyword>
<dbReference type="PANTHER" id="PTHR43711:SF1">
    <property type="entry name" value="HISTIDINE KINASE 1"/>
    <property type="match status" value="1"/>
</dbReference>
<feature type="domain" description="Response regulatory" evidence="9">
    <location>
        <begin position="21"/>
        <end position="137"/>
    </location>
</feature>
<dbReference type="EMBL" id="JBHSJG010000005">
    <property type="protein sequence ID" value="MFC4986548.1"/>
    <property type="molecule type" value="Genomic_DNA"/>
</dbReference>
<evidence type="ECO:0000313" key="10">
    <source>
        <dbReference type="EMBL" id="MFC4986548.1"/>
    </source>
</evidence>
<dbReference type="InterPro" id="IPR050736">
    <property type="entry name" value="Sensor_HK_Regulatory"/>
</dbReference>
<dbReference type="InterPro" id="IPR004358">
    <property type="entry name" value="Sig_transdc_His_kin-like_C"/>
</dbReference>
<dbReference type="SUPFAM" id="SSF47384">
    <property type="entry name" value="Homodimeric domain of signal transducing histidine kinase"/>
    <property type="match status" value="1"/>
</dbReference>
<dbReference type="Pfam" id="PF13185">
    <property type="entry name" value="GAF_2"/>
    <property type="match status" value="1"/>
</dbReference>
<keyword evidence="6" id="KW-0902">Two-component regulatory system</keyword>
<comment type="caution">
    <text evidence="10">The sequence shown here is derived from an EMBL/GenBank/DDBJ whole genome shotgun (WGS) entry which is preliminary data.</text>
</comment>
<evidence type="ECO:0000259" key="9">
    <source>
        <dbReference type="PROSITE" id="PS50110"/>
    </source>
</evidence>
<dbReference type="Gene3D" id="1.10.287.130">
    <property type="match status" value="1"/>
</dbReference>
<accession>A0ABD5QA44</accession>
<keyword evidence="5" id="KW-0418">Kinase</keyword>
<dbReference type="CDD" id="cd00130">
    <property type="entry name" value="PAS"/>
    <property type="match status" value="1"/>
</dbReference>
<evidence type="ECO:0000256" key="1">
    <source>
        <dbReference type="ARBA" id="ARBA00000085"/>
    </source>
</evidence>
<proteinExistence type="predicted"/>
<dbReference type="Pfam" id="PF08447">
    <property type="entry name" value="PAS_3"/>
    <property type="match status" value="1"/>
</dbReference>
<dbReference type="SMART" id="SM00448">
    <property type="entry name" value="REC"/>
    <property type="match status" value="1"/>
</dbReference>
<gene>
    <name evidence="10" type="ORF">ACFPFO_01890</name>
</gene>
<feature type="domain" description="Histidine kinase" evidence="8">
    <location>
        <begin position="456"/>
        <end position="657"/>
    </location>
</feature>
<evidence type="ECO:0000256" key="2">
    <source>
        <dbReference type="ARBA" id="ARBA00012438"/>
    </source>
</evidence>
<comment type="catalytic activity">
    <reaction evidence="1">
        <text>ATP + protein L-histidine = ADP + protein N-phospho-L-histidine.</text>
        <dbReference type="EC" id="2.7.13.3"/>
    </reaction>
</comment>
<dbReference type="Proteomes" id="UP001595925">
    <property type="component" value="Unassembled WGS sequence"/>
</dbReference>
<dbReference type="Gene3D" id="3.30.565.10">
    <property type="entry name" value="Histidine kinase-like ATPase, C-terminal domain"/>
    <property type="match status" value="1"/>
</dbReference>
<dbReference type="Pfam" id="PF00512">
    <property type="entry name" value="HisKA"/>
    <property type="match status" value="1"/>
</dbReference>
<dbReference type="InterPro" id="IPR036890">
    <property type="entry name" value="HATPase_C_sf"/>
</dbReference>
<dbReference type="SUPFAM" id="SSF55874">
    <property type="entry name" value="ATPase domain of HSP90 chaperone/DNA topoisomerase II/histidine kinase"/>
    <property type="match status" value="1"/>
</dbReference>
<dbReference type="InterPro" id="IPR003661">
    <property type="entry name" value="HisK_dim/P_dom"/>
</dbReference>
<dbReference type="SUPFAM" id="SSF55785">
    <property type="entry name" value="PYP-like sensor domain (PAS domain)"/>
    <property type="match status" value="1"/>
</dbReference>
<dbReference type="CDD" id="cd00082">
    <property type="entry name" value="HisKA"/>
    <property type="match status" value="1"/>
</dbReference>
<dbReference type="InterPro" id="IPR011006">
    <property type="entry name" value="CheY-like_superfamily"/>
</dbReference>
<organism evidence="10 11">
    <name type="scientific">Saliphagus infecundisoli</name>
    <dbReference type="NCBI Taxonomy" id="1849069"/>
    <lineage>
        <taxon>Archaea</taxon>
        <taxon>Methanobacteriati</taxon>
        <taxon>Methanobacteriota</taxon>
        <taxon>Stenosarchaea group</taxon>
        <taxon>Halobacteria</taxon>
        <taxon>Halobacteriales</taxon>
        <taxon>Natrialbaceae</taxon>
        <taxon>Saliphagus</taxon>
    </lineage>
</organism>
<dbReference type="Pfam" id="PF02518">
    <property type="entry name" value="HATPase_c"/>
    <property type="match status" value="1"/>
</dbReference>
<dbReference type="PRINTS" id="PR00344">
    <property type="entry name" value="BCTRLSENSOR"/>
</dbReference>
<dbReference type="GO" id="GO:0000160">
    <property type="term" value="P:phosphorelay signal transduction system"/>
    <property type="evidence" value="ECO:0007669"/>
    <property type="project" value="UniProtKB-KW"/>
</dbReference>
<dbReference type="SUPFAM" id="SSF52172">
    <property type="entry name" value="CheY-like"/>
    <property type="match status" value="1"/>
</dbReference>
<evidence type="ECO:0000256" key="3">
    <source>
        <dbReference type="ARBA" id="ARBA00022553"/>
    </source>
</evidence>
<dbReference type="InterPro" id="IPR029016">
    <property type="entry name" value="GAF-like_dom_sf"/>
</dbReference>
<dbReference type="InterPro" id="IPR013655">
    <property type="entry name" value="PAS_fold_3"/>
</dbReference>
<dbReference type="InterPro" id="IPR036097">
    <property type="entry name" value="HisK_dim/P_sf"/>
</dbReference>
<protein>
    <recommendedName>
        <fullName evidence="2">histidine kinase</fullName>
        <ecNumber evidence="2">2.7.13.3</ecNumber>
    </recommendedName>
</protein>
<dbReference type="PROSITE" id="PS50110">
    <property type="entry name" value="RESPONSE_REGULATORY"/>
    <property type="match status" value="1"/>
</dbReference>
<dbReference type="PROSITE" id="PS50109">
    <property type="entry name" value="HIS_KIN"/>
    <property type="match status" value="1"/>
</dbReference>
<dbReference type="InterPro" id="IPR000014">
    <property type="entry name" value="PAS"/>
</dbReference>
<dbReference type="CDD" id="cd00156">
    <property type="entry name" value="REC"/>
    <property type="match status" value="1"/>
</dbReference>
<evidence type="ECO:0000256" key="7">
    <source>
        <dbReference type="PROSITE-ProRule" id="PRU00169"/>
    </source>
</evidence>
<dbReference type="EC" id="2.7.13.3" evidence="2"/>
<name>A0ABD5QA44_9EURY</name>
<dbReference type="GO" id="GO:0004673">
    <property type="term" value="F:protein histidine kinase activity"/>
    <property type="evidence" value="ECO:0007669"/>
    <property type="project" value="UniProtKB-EC"/>
</dbReference>
<dbReference type="SMART" id="SM00388">
    <property type="entry name" value="HisKA"/>
    <property type="match status" value="1"/>
</dbReference>
<dbReference type="InterPro" id="IPR005467">
    <property type="entry name" value="His_kinase_dom"/>
</dbReference>
<dbReference type="NCBIfam" id="TIGR00229">
    <property type="entry name" value="sensory_box"/>
    <property type="match status" value="1"/>
</dbReference>
<dbReference type="PANTHER" id="PTHR43711">
    <property type="entry name" value="TWO-COMPONENT HISTIDINE KINASE"/>
    <property type="match status" value="1"/>
</dbReference>
<dbReference type="SMART" id="SM00387">
    <property type="entry name" value="HATPase_c"/>
    <property type="match status" value="1"/>
</dbReference>